<reference evidence="1" key="1">
    <citation type="journal article" date="2015" name="Nature">
        <title>Complex archaea that bridge the gap between prokaryotes and eukaryotes.</title>
        <authorList>
            <person name="Spang A."/>
            <person name="Saw J.H."/>
            <person name="Jorgensen S.L."/>
            <person name="Zaremba-Niedzwiedzka K."/>
            <person name="Martijn J."/>
            <person name="Lind A.E."/>
            <person name="van Eijk R."/>
            <person name="Schleper C."/>
            <person name="Guy L."/>
            <person name="Ettema T.J."/>
        </authorList>
    </citation>
    <scope>NUCLEOTIDE SEQUENCE</scope>
</reference>
<comment type="caution">
    <text evidence="1">The sequence shown here is derived from an EMBL/GenBank/DDBJ whole genome shotgun (WGS) entry which is preliminary data.</text>
</comment>
<accession>A0A0F9TQ98</accession>
<name>A0A0F9TQ98_9ZZZZ</name>
<sequence>MSEINVTYICGQTGLKVVSADGLPEGWVVPTYSLAIEDKDRPVPPRYSVVAFSSKSAMDRFIESNMAKSF</sequence>
<organism evidence="1">
    <name type="scientific">marine sediment metagenome</name>
    <dbReference type="NCBI Taxonomy" id="412755"/>
    <lineage>
        <taxon>unclassified sequences</taxon>
        <taxon>metagenomes</taxon>
        <taxon>ecological metagenomes</taxon>
    </lineage>
</organism>
<evidence type="ECO:0000313" key="1">
    <source>
        <dbReference type="EMBL" id="KKN43558.1"/>
    </source>
</evidence>
<protein>
    <submittedName>
        <fullName evidence="1">Uncharacterized protein</fullName>
    </submittedName>
</protein>
<proteinExistence type="predicted"/>
<dbReference type="AlphaFoldDB" id="A0A0F9TQ98"/>
<dbReference type="EMBL" id="LAZR01001504">
    <property type="protein sequence ID" value="KKN43558.1"/>
    <property type="molecule type" value="Genomic_DNA"/>
</dbReference>
<gene>
    <name evidence="1" type="ORF">LCGC14_0702050</name>
</gene>